<evidence type="ECO:0000256" key="2">
    <source>
        <dbReference type="ARBA" id="ARBA00022803"/>
    </source>
</evidence>
<gene>
    <name evidence="4" type="ORF">glysoja_033148</name>
</gene>
<accession>A0A0B2RA25</accession>
<sequence length="334" mass="36944">MDSRTDIEEEGAEHLFRRLQDSSDDASIHFDIGVFLWEKGGEAKEKAAQHFILSAKLNPKNGDCFKYLGHYYGGVSLDTQRAIKCYQRAVVLNPDDSESGEALCNLLDQGGKESLEVVVCREASEMSPRAFWAFRRLGFLQVHQKKWSEAVLSLQHALRGYPTCADLWEALGLAYQRLGRFTAAIKVAPLLGSLLYLLDDGSLNCCFTYGLWVLHQSYGRAIELDDTMVFALVESGNISVTLGSFSKFDAMMVNCEASTMVSDPTPPPTPPNSTSLSQHAPYHLCDLNRSHHNLRRCILCQGNQHLRPHSGESFFSFIIPASSGSTGAILLSSS</sequence>
<reference evidence="4" key="1">
    <citation type="submission" date="2014-07" db="EMBL/GenBank/DDBJ databases">
        <title>Identification of a novel salt tolerance gene in wild soybean by whole-genome sequencing.</title>
        <authorList>
            <person name="Lam H.-M."/>
            <person name="Qi X."/>
            <person name="Li M.-W."/>
            <person name="Liu X."/>
            <person name="Xie M."/>
            <person name="Ni M."/>
            <person name="Xu X."/>
        </authorList>
    </citation>
    <scope>NUCLEOTIDE SEQUENCE [LARGE SCALE GENOMIC DNA]</scope>
    <source>
        <tissue evidence="4">Root</tissue>
    </source>
</reference>
<dbReference type="InterPro" id="IPR011990">
    <property type="entry name" value="TPR-like_helical_dom_sf"/>
</dbReference>
<protein>
    <submittedName>
        <fullName evidence="4">Tetratricopeptide repeat protein 37</fullName>
    </submittedName>
</protein>
<dbReference type="InterPro" id="IPR039226">
    <property type="entry name" value="Ski3/TTC37"/>
</dbReference>
<organism evidence="4">
    <name type="scientific">Glycine soja</name>
    <name type="common">Wild soybean</name>
    <dbReference type="NCBI Taxonomy" id="3848"/>
    <lineage>
        <taxon>Eukaryota</taxon>
        <taxon>Viridiplantae</taxon>
        <taxon>Streptophyta</taxon>
        <taxon>Embryophyta</taxon>
        <taxon>Tracheophyta</taxon>
        <taxon>Spermatophyta</taxon>
        <taxon>Magnoliopsida</taxon>
        <taxon>eudicotyledons</taxon>
        <taxon>Gunneridae</taxon>
        <taxon>Pentapetalae</taxon>
        <taxon>rosids</taxon>
        <taxon>fabids</taxon>
        <taxon>Fabales</taxon>
        <taxon>Fabaceae</taxon>
        <taxon>Papilionoideae</taxon>
        <taxon>50 kb inversion clade</taxon>
        <taxon>NPAAA clade</taxon>
        <taxon>indigoferoid/millettioid clade</taxon>
        <taxon>Phaseoleae</taxon>
        <taxon>Glycine</taxon>
        <taxon>Glycine subgen. Soja</taxon>
    </lineage>
</organism>
<keyword evidence="2" id="KW-0802">TPR repeat</keyword>
<dbReference type="SUPFAM" id="SSF48452">
    <property type="entry name" value="TPR-like"/>
    <property type="match status" value="2"/>
</dbReference>
<feature type="domain" description="Rhodanese" evidence="3">
    <location>
        <begin position="99"/>
        <end position="156"/>
    </location>
</feature>
<evidence type="ECO:0000259" key="3">
    <source>
        <dbReference type="PROSITE" id="PS50206"/>
    </source>
</evidence>
<name>A0A0B2RA25_GLYSO</name>
<dbReference type="EMBL" id="KN651768">
    <property type="protein sequence ID" value="KHN30410.1"/>
    <property type="molecule type" value="Genomic_DNA"/>
</dbReference>
<dbReference type="AlphaFoldDB" id="A0A0B2RA25"/>
<dbReference type="Gene3D" id="1.25.40.10">
    <property type="entry name" value="Tetratricopeptide repeat domain"/>
    <property type="match status" value="1"/>
</dbReference>
<keyword evidence="1" id="KW-0677">Repeat</keyword>
<dbReference type="PANTHER" id="PTHR15704">
    <property type="entry name" value="SUPERKILLER 3 PROTEIN-RELATED"/>
    <property type="match status" value="1"/>
</dbReference>
<evidence type="ECO:0000313" key="4">
    <source>
        <dbReference type="EMBL" id="KHN30410.1"/>
    </source>
</evidence>
<dbReference type="Proteomes" id="UP000053555">
    <property type="component" value="Unassembled WGS sequence"/>
</dbReference>
<dbReference type="InterPro" id="IPR001763">
    <property type="entry name" value="Rhodanese-like_dom"/>
</dbReference>
<dbReference type="PROSITE" id="PS50206">
    <property type="entry name" value="RHODANESE_3"/>
    <property type="match status" value="1"/>
</dbReference>
<evidence type="ECO:0000256" key="1">
    <source>
        <dbReference type="ARBA" id="ARBA00022737"/>
    </source>
</evidence>
<dbReference type="GO" id="GO:0055087">
    <property type="term" value="C:Ski complex"/>
    <property type="evidence" value="ECO:0007669"/>
    <property type="project" value="InterPro"/>
</dbReference>
<dbReference type="GO" id="GO:0006401">
    <property type="term" value="P:RNA catabolic process"/>
    <property type="evidence" value="ECO:0007669"/>
    <property type="project" value="InterPro"/>
</dbReference>
<dbReference type="PANTHER" id="PTHR15704:SF7">
    <property type="entry name" value="SUPERKILLER COMPLEX PROTEIN 3"/>
    <property type="match status" value="1"/>
</dbReference>
<proteinExistence type="predicted"/>